<keyword evidence="3" id="KW-1185">Reference proteome</keyword>
<dbReference type="Proteomes" id="UP000771797">
    <property type="component" value="Unassembled WGS sequence"/>
</dbReference>
<proteinExistence type="predicted"/>
<feature type="chain" id="PRO_5047008759" evidence="1">
    <location>
        <begin position="22"/>
        <end position="147"/>
    </location>
</feature>
<sequence length="147" mass="15936">MKSKAWIIGLLAVVVSVPSFAQLPDDAEQKVIDSLMIRIAKMEQTGRELHGKYTDGKTAEIQKACKAGYPDLPEQARNLRGEAAALQTLAFKVHLSMAANDLVQCVDCLGSVTACDGAAASLERARDQMKRMQDYAKKLQAGQDDPS</sequence>
<organism evidence="2 3">
    <name type="scientific">Alcanivorax xiamenensis</name>
    <dbReference type="NCBI Taxonomy" id="1177156"/>
    <lineage>
        <taxon>Bacteria</taxon>
        <taxon>Pseudomonadati</taxon>
        <taxon>Pseudomonadota</taxon>
        <taxon>Gammaproteobacteria</taxon>
        <taxon>Oceanospirillales</taxon>
        <taxon>Alcanivoracaceae</taxon>
        <taxon>Alcanivorax</taxon>
    </lineage>
</organism>
<keyword evidence="1" id="KW-0732">Signal</keyword>
<accession>A0ABQ6YBS1</accession>
<dbReference type="EMBL" id="AQPF01000003">
    <property type="protein sequence ID" value="KAF0807571.1"/>
    <property type="molecule type" value="Genomic_DNA"/>
</dbReference>
<name>A0ABQ6YBS1_9GAMM</name>
<dbReference type="RefSeq" id="WP_159659870.1">
    <property type="nucleotide sequence ID" value="NZ_AQPF01000003.1"/>
</dbReference>
<evidence type="ECO:0000313" key="2">
    <source>
        <dbReference type="EMBL" id="KAF0807571.1"/>
    </source>
</evidence>
<gene>
    <name evidence="2" type="ORF">A6D6_00568</name>
</gene>
<comment type="caution">
    <text evidence="2">The sequence shown here is derived from an EMBL/GenBank/DDBJ whole genome shotgun (WGS) entry which is preliminary data.</text>
</comment>
<feature type="signal peptide" evidence="1">
    <location>
        <begin position="1"/>
        <end position="21"/>
    </location>
</feature>
<protein>
    <submittedName>
        <fullName evidence="2">Uncharacterized protein</fullName>
    </submittedName>
</protein>
<evidence type="ECO:0000313" key="3">
    <source>
        <dbReference type="Proteomes" id="UP000771797"/>
    </source>
</evidence>
<evidence type="ECO:0000256" key="1">
    <source>
        <dbReference type="SAM" id="SignalP"/>
    </source>
</evidence>
<reference evidence="2 3" key="1">
    <citation type="submission" date="2012-09" db="EMBL/GenBank/DDBJ databases">
        <title>Genome Sequence of alkane-degrading Bacterium Alcanivorax sp. 6-D-6.</title>
        <authorList>
            <person name="Lai Q."/>
            <person name="Shao Z."/>
        </authorList>
    </citation>
    <scope>NUCLEOTIDE SEQUENCE [LARGE SCALE GENOMIC DNA]</scope>
    <source>
        <strain evidence="2 3">6-D-6</strain>
    </source>
</reference>